<organism evidence="1 2">
    <name type="scientific">Rhabditophanes sp. KR3021</name>
    <dbReference type="NCBI Taxonomy" id="114890"/>
    <lineage>
        <taxon>Eukaryota</taxon>
        <taxon>Metazoa</taxon>
        <taxon>Ecdysozoa</taxon>
        <taxon>Nematoda</taxon>
        <taxon>Chromadorea</taxon>
        <taxon>Rhabditida</taxon>
        <taxon>Tylenchina</taxon>
        <taxon>Panagrolaimomorpha</taxon>
        <taxon>Strongyloidoidea</taxon>
        <taxon>Alloionematidae</taxon>
        <taxon>Rhabditophanes</taxon>
    </lineage>
</organism>
<dbReference type="Proteomes" id="UP000095286">
    <property type="component" value="Unplaced"/>
</dbReference>
<accession>A0AC35UH28</accession>
<proteinExistence type="predicted"/>
<name>A0AC35UH28_9BILA</name>
<dbReference type="WBParaSite" id="RSKR_0001155200.1">
    <property type="protein sequence ID" value="RSKR_0001155200.1"/>
    <property type="gene ID" value="RSKR_0001155200"/>
</dbReference>
<reference evidence="2" key="1">
    <citation type="submission" date="2016-11" db="UniProtKB">
        <authorList>
            <consortium name="WormBaseParasite"/>
        </authorList>
    </citation>
    <scope>IDENTIFICATION</scope>
    <source>
        <strain evidence="2">KR3021</strain>
    </source>
</reference>
<evidence type="ECO:0000313" key="2">
    <source>
        <dbReference type="WBParaSite" id="RSKR_0001155200.1"/>
    </source>
</evidence>
<sequence length="332" mass="36805">MEQSKLLPEVNKRNELTTKTLTSPPTTTTTKTPVSDHLFQITDEIGQKNENNSEDCDNFGDVELFQLLDKVGGINQQMAANSIHDAARRFTELVPDAKSADKSAAKAEIFKTNEASDVNMMKASIIPFGIMNAASAPMEGSGGADDSTFAVDLQSTNVFNPQPYGPDCNEDCIRLTNILTEATASSKTNKRKKRFANVTETAFPDENKTDIFTPIQTIYIGKGINKCVPRGTDLDDYGEFKSLCSSCSVIYLMSEKMFPRYFNGVKCDEKDSQCIFDKNIKQFYGKCGPQTISYKVMVNEGTEKCKKFKYKTIMLPIACDCRIRSSALFLSA</sequence>
<evidence type="ECO:0000313" key="1">
    <source>
        <dbReference type="Proteomes" id="UP000095286"/>
    </source>
</evidence>
<protein>
    <submittedName>
        <fullName evidence="2">Protein spaetzle</fullName>
    </submittedName>
</protein>